<gene>
    <name evidence="3" type="ORF">TAV2_LOCUS21238</name>
</gene>
<dbReference type="Proteomes" id="UP000836841">
    <property type="component" value="Chromosome 6"/>
</dbReference>
<dbReference type="GO" id="GO:0010468">
    <property type="term" value="P:regulation of gene expression"/>
    <property type="evidence" value="ECO:0007669"/>
    <property type="project" value="InterPro"/>
</dbReference>
<dbReference type="AlphaFoldDB" id="A0AAU9SXS2"/>
<evidence type="ECO:0000313" key="3">
    <source>
        <dbReference type="EMBL" id="CAH2072661.1"/>
    </source>
</evidence>
<reference evidence="3 4" key="1">
    <citation type="submission" date="2022-03" db="EMBL/GenBank/DDBJ databases">
        <authorList>
            <person name="Nunn A."/>
            <person name="Chopra R."/>
            <person name="Nunn A."/>
            <person name="Contreras Garrido A."/>
        </authorList>
    </citation>
    <scope>NUCLEOTIDE SEQUENCE [LARGE SCALE GENOMIC DNA]</scope>
</reference>
<dbReference type="InterPro" id="IPR024768">
    <property type="entry name" value="Marf1"/>
</dbReference>
<organism evidence="3 4">
    <name type="scientific">Thlaspi arvense</name>
    <name type="common">Field penny-cress</name>
    <dbReference type="NCBI Taxonomy" id="13288"/>
    <lineage>
        <taxon>Eukaryota</taxon>
        <taxon>Viridiplantae</taxon>
        <taxon>Streptophyta</taxon>
        <taxon>Embryophyta</taxon>
        <taxon>Tracheophyta</taxon>
        <taxon>Spermatophyta</taxon>
        <taxon>Magnoliopsida</taxon>
        <taxon>eudicotyledons</taxon>
        <taxon>Gunneridae</taxon>
        <taxon>Pentapetalae</taxon>
        <taxon>rosids</taxon>
        <taxon>malvids</taxon>
        <taxon>Brassicales</taxon>
        <taxon>Brassicaceae</taxon>
        <taxon>Thlaspideae</taxon>
        <taxon>Thlaspi</taxon>
    </lineage>
</organism>
<keyword evidence="1" id="KW-0175">Coiled coil</keyword>
<sequence length="619" mass="70198">MTPSTKATTVLHLLPCQVDANRPTEKSLVKNLRRLIWVSHTSVKDGRFDPDALLFYAVKPIQVDCDLSSIEEKVQELERSWAVIQERALKQPSPAQREKTLDKQLHSLIEQLAAKQRGLLARFHSNEMELERLNNLSRRYESLNVEGNTARNRFKRTNSDRGFGSDHEVDAHSYLPYSSATRNETQTRLMYLSPWCNPNLARKSPLVSVERSMGESETEYFSNDDRMIVMWNMDDYPIPPGVDIRSIRPTIVAALRKMGFSGRDQIWAYGGRVPYGLGELAKEAITYVPESEFYVADFIMPVDMIYGLRASTNAFVMAKQRPESELYRVQQCLKSRDHIILVLVDDDTAAQESPFQSEQSLVDRTRVFGGGKPLNINSSGVDEAVFEEFFKNESSSDGGNSIDSWEDASTDISKIIDFSEPIPPVQENDRTVVFWDVGDCPFPVGSPPDEIYSRIYEALRKRNCGGDVKIWAYIDEKSGEHLRNKTWPSRLYFLPGGASRRNRMLNDILILVIGSDEAEESYQSNVVVVSDQFRGDFFNNRLEGLSDGYRYFVYLVTPTESVNKPDVLEWPGLLLDHVVSFPRPQIPAAAEVTPPPLKKHKPDAAQETAERGRADMCTS</sequence>
<feature type="coiled-coil region" evidence="1">
    <location>
        <begin position="126"/>
        <end position="153"/>
    </location>
</feature>
<dbReference type="EMBL" id="OU466862">
    <property type="protein sequence ID" value="CAH2072661.1"/>
    <property type="molecule type" value="Genomic_DNA"/>
</dbReference>
<evidence type="ECO:0000256" key="2">
    <source>
        <dbReference type="SAM" id="MobiDB-lite"/>
    </source>
</evidence>
<proteinExistence type="predicted"/>
<evidence type="ECO:0008006" key="5">
    <source>
        <dbReference type="Google" id="ProtNLM"/>
    </source>
</evidence>
<keyword evidence="4" id="KW-1185">Reference proteome</keyword>
<evidence type="ECO:0000256" key="1">
    <source>
        <dbReference type="SAM" id="Coils"/>
    </source>
</evidence>
<dbReference type="PANTHER" id="PTHR14379">
    <property type="entry name" value="LIMKAIN B LKAP"/>
    <property type="match status" value="1"/>
</dbReference>
<feature type="compositionally biased region" description="Basic and acidic residues" evidence="2">
    <location>
        <begin position="602"/>
        <end position="619"/>
    </location>
</feature>
<dbReference type="PANTHER" id="PTHR14379:SF7">
    <property type="entry name" value="ENDONUCLEASE OR GLYCOSYL HYDROLASE-RELATED"/>
    <property type="match status" value="1"/>
</dbReference>
<accession>A0AAU9SXS2</accession>
<evidence type="ECO:0000313" key="4">
    <source>
        <dbReference type="Proteomes" id="UP000836841"/>
    </source>
</evidence>
<feature type="region of interest" description="Disordered" evidence="2">
    <location>
        <begin position="589"/>
        <end position="619"/>
    </location>
</feature>
<dbReference type="GO" id="GO:0005777">
    <property type="term" value="C:peroxisome"/>
    <property type="evidence" value="ECO:0007669"/>
    <property type="project" value="InterPro"/>
</dbReference>
<protein>
    <recommendedName>
        <fullName evidence="5">NYN domain-containing protein</fullName>
    </recommendedName>
</protein>
<name>A0AAU9SXS2_THLAR</name>